<feature type="region of interest" description="Disordered" evidence="1">
    <location>
        <begin position="77"/>
        <end position="96"/>
    </location>
</feature>
<accession>A0A329RGL4</accession>
<evidence type="ECO:0000313" key="5">
    <source>
        <dbReference type="EMBL" id="RAW23845.1"/>
    </source>
</evidence>
<gene>
    <name evidence="5" type="ORF">PC110_g19726</name>
    <name evidence="2" type="ORF">PC113_g19759</name>
    <name evidence="3" type="ORF">PC118_g19583</name>
    <name evidence="4" type="ORF">PC129_g18702</name>
</gene>
<dbReference type="InterPro" id="IPR036397">
    <property type="entry name" value="RNaseH_sf"/>
</dbReference>
<evidence type="ECO:0000256" key="1">
    <source>
        <dbReference type="SAM" id="MobiDB-lite"/>
    </source>
</evidence>
<reference evidence="2" key="2">
    <citation type="submission" date="2018-10" db="EMBL/GenBank/DDBJ databases">
        <title>Effector identification in a new, highly contiguous assembly of the strawberry crown rot pathogen Phytophthora cactorum.</title>
        <authorList>
            <person name="Armitage A.D."/>
            <person name="Nellist C.F."/>
            <person name="Bates H."/>
            <person name="Vickerstaff R.J."/>
            <person name="Harrison R.J."/>
        </authorList>
    </citation>
    <scope>NUCLEOTIDE SEQUENCE</scope>
    <source>
        <strain evidence="2">15-7</strain>
        <strain evidence="3">P415</strain>
        <strain evidence="4">P421</strain>
    </source>
</reference>
<protein>
    <recommendedName>
        <fullName evidence="7">Tc1-like transposase DDE domain-containing protein</fullName>
    </recommendedName>
</protein>
<evidence type="ECO:0000313" key="3">
    <source>
        <dbReference type="EMBL" id="KAG2965728.1"/>
    </source>
</evidence>
<evidence type="ECO:0000313" key="2">
    <source>
        <dbReference type="EMBL" id="KAG2837876.1"/>
    </source>
</evidence>
<dbReference type="Proteomes" id="UP000735874">
    <property type="component" value="Unassembled WGS sequence"/>
</dbReference>
<dbReference type="Proteomes" id="UP000760860">
    <property type="component" value="Unassembled WGS sequence"/>
</dbReference>
<dbReference type="OrthoDB" id="166546at2759"/>
<keyword evidence="6" id="KW-1185">Reference proteome</keyword>
<comment type="caution">
    <text evidence="5">The sequence shown here is derived from an EMBL/GenBank/DDBJ whole genome shotgun (WGS) entry which is preliminary data.</text>
</comment>
<dbReference type="GO" id="GO:0003676">
    <property type="term" value="F:nucleic acid binding"/>
    <property type="evidence" value="ECO:0007669"/>
    <property type="project" value="InterPro"/>
</dbReference>
<evidence type="ECO:0008006" key="7">
    <source>
        <dbReference type="Google" id="ProtNLM"/>
    </source>
</evidence>
<dbReference type="EMBL" id="RCMV01001114">
    <property type="protein sequence ID" value="KAG3210299.1"/>
    <property type="molecule type" value="Genomic_DNA"/>
</dbReference>
<dbReference type="VEuPathDB" id="FungiDB:PC110_g19726"/>
<evidence type="ECO:0000313" key="4">
    <source>
        <dbReference type="EMBL" id="KAG3210299.1"/>
    </source>
</evidence>
<dbReference type="EMBL" id="RCMG01001050">
    <property type="protein sequence ID" value="KAG2837876.1"/>
    <property type="molecule type" value="Genomic_DNA"/>
</dbReference>
<reference evidence="5 6" key="1">
    <citation type="submission" date="2018-01" db="EMBL/GenBank/DDBJ databases">
        <title>Draft genome of the strawberry crown rot pathogen Phytophthora cactorum.</title>
        <authorList>
            <person name="Armitage A.D."/>
            <person name="Lysoe E."/>
            <person name="Nellist C.F."/>
            <person name="Harrison R.J."/>
            <person name="Brurberg M.B."/>
        </authorList>
    </citation>
    <scope>NUCLEOTIDE SEQUENCE [LARGE SCALE GENOMIC DNA]</scope>
    <source>
        <strain evidence="5 6">10300</strain>
    </source>
</reference>
<sequence>MFLAAVARPRYDLRRRTYFDGKLGIWPIVERVQAQRSSANRQAGDWENKNISMNSDEYAKVLVEKVFPAIRAKWPGPKRRPVRVQHDNASPHGAVKQAAKEGGWDIRMEFQPPKSPDMNILDLGIFNAIQSVQYRQLTYEIDALWDRNDRFQHAT</sequence>
<dbReference type="PANTHER" id="PTHR47169">
    <property type="entry name" value="OS01G0541250 PROTEIN"/>
    <property type="match status" value="1"/>
</dbReference>
<name>A0A329RGL4_9STRA</name>
<dbReference type="Proteomes" id="UP000697107">
    <property type="component" value="Unassembled WGS sequence"/>
</dbReference>
<evidence type="ECO:0000313" key="6">
    <source>
        <dbReference type="Proteomes" id="UP000251314"/>
    </source>
</evidence>
<dbReference type="EMBL" id="MJFZ01000980">
    <property type="protein sequence ID" value="RAW23845.1"/>
    <property type="molecule type" value="Genomic_DNA"/>
</dbReference>
<dbReference type="EMBL" id="RCML01001082">
    <property type="protein sequence ID" value="KAG2965728.1"/>
    <property type="molecule type" value="Genomic_DNA"/>
</dbReference>
<dbReference type="Gene3D" id="3.30.420.10">
    <property type="entry name" value="Ribonuclease H-like superfamily/Ribonuclease H"/>
    <property type="match status" value="1"/>
</dbReference>
<dbReference type="AlphaFoldDB" id="A0A329RGL4"/>
<organism evidence="5 6">
    <name type="scientific">Phytophthora cactorum</name>
    <dbReference type="NCBI Taxonomy" id="29920"/>
    <lineage>
        <taxon>Eukaryota</taxon>
        <taxon>Sar</taxon>
        <taxon>Stramenopiles</taxon>
        <taxon>Oomycota</taxon>
        <taxon>Peronosporomycetes</taxon>
        <taxon>Peronosporales</taxon>
        <taxon>Peronosporaceae</taxon>
        <taxon>Phytophthora</taxon>
    </lineage>
</organism>
<dbReference type="PANTHER" id="PTHR47169:SF2">
    <property type="entry name" value="OS01G0541250 PROTEIN"/>
    <property type="match status" value="1"/>
</dbReference>
<dbReference type="Proteomes" id="UP000251314">
    <property type="component" value="Unassembled WGS sequence"/>
</dbReference>
<proteinExistence type="predicted"/>